<organism evidence="1 2">
    <name type="scientific">Botryotinia fuckeliana (strain T4)</name>
    <name type="common">Noble rot fungus</name>
    <name type="synonym">Botrytis cinerea</name>
    <dbReference type="NCBI Taxonomy" id="999810"/>
    <lineage>
        <taxon>Eukaryota</taxon>
        <taxon>Fungi</taxon>
        <taxon>Dikarya</taxon>
        <taxon>Ascomycota</taxon>
        <taxon>Pezizomycotina</taxon>
        <taxon>Leotiomycetes</taxon>
        <taxon>Helotiales</taxon>
        <taxon>Sclerotiniaceae</taxon>
        <taxon>Botrytis</taxon>
    </lineage>
</organism>
<evidence type="ECO:0000313" key="1">
    <source>
        <dbReference type="EMBL" id="CCD47739.1"/>
    </source>
</evidence>
<dbReference type="AlphaFoldDB" id="G2Y4Z9"/>
<sequence length="38" mass="4389">MYAFIVTQDKHLAITPLPVNFKASLCHFFVAIENRQKP</sequence>
<dbReference type="InParanoid" id="G2Y4Z9"/>
<evidence type="ECO:0000313" key="2">
    <source>
        <dbReference type="Proteomes" id="UP000008177"/>
    </source>
</evidence>
<proteinExistence type="predicted"/>
<name>G2Y4Z9_BOTF4</name>
<protein>
    <submittedName>
        <fullName evidence="1">Uncharacterized protein</fullName>
    </submittedName>
</protein>
<accession>G2Y4Z9</accession>
<dbReference type="HOGENOM" id="CLU_3335470_0_0_1"/>
<gene>
    <name evidence="1" type="ORF">BofuT4_P037190.1</name>
</gene>
<dbReference type="Proteomes" id="UP000008177">
    <property type="component" value="Unplaced contigs"/>
</dbReference>
<dbReference type="EMBL" id="FQ790287">
    <property type="protein sequence ID" value="CCD47739.1"/>
    <property type="molecule type" value="Genomic_DNA"/>
</dbReference>
<reference evidence="2" key="1">
    <citation type="journal article" date="2011" name="PLoS Genet.">
        <title>Genomic analysis of the necrotrophic fungal pathogens Sclerotinia sclerotiorum and Botrytis cinerea.</title>
        <authorList>
            <person name="Amselem J."/>
            <person name="Cuomo C.A."/>
            <person name="van Kan J.A."/>
            <person name="Viaud M."/>
            <person name="Benito E.P."/>
            <person name="Couloux A."/>
            <person name="Coutinho P.M."/>
            <person name="de Vries R.P."/>
            <person name="Dyer P.S."/>
            <person name="Fillinger S."/>
            <person name="Fournier E."/>
            <person name="Gout L."/>
            <person name="Hahn M."/>
            <person name="Kohn L."/>
            <person name="Lapalu N."/>
            <person name="Plummer K.M."/>
            <person name="Pradier J.M."/>
            <person name="Quevillon E."/>
            <person name="Sharon A."/>
            <person name="Simon A."/>
            <person name="ten Have A."/>
            <person name="Tudzynski B."/>
            <person name="Tudzynski P."/>
            <person name="Wincker P."/>
            <person name="Andrew M."/>
            <person name="Anthouard V."/>
            <person name="Beever R.E."/>
            <person name="Beffa R."/>
            <person name="Benoit I."/>
            <person name="Bouzid O."/>
            <person name="Brault B."/>
            <person name="Chen Z."/>
            <person name="Choquer M."/>
            <person name="Collemare J."/>
            <person name="Cotton P."/>
            <person name="Danchin E.G."/>
            <person name="Da Silva C."/>
            <person name="Gautier A."/>
            <person name="Giraud C."/>
            <person name="Giraud T."/>
            <person name="Gonzalez C."/>
            <person name="Grossetete S."/>
            <person name="Guldener U."/>
            <person name="Henrissat B."/>
            <person name="Howlett B.J."/>
            <person name="Kodira C."/>
            <person name="Kretschmer M."/>
            <person name="Lappartient A."/>
            <person name="Leroch M."/>
            <person name="Levis C."/>
            <person name="Mauceli E."/>
            <person name="Neuveglise C."/>
            <person name="Oeser B."/>
            <person name="Pearson M."/>
            <person name="Poulain J."/>
            <person name="Poussereau N."/>
            <person name="Quesneville H."/>
            <person name="Rascle C."/>
            <person name="Schumacher J."/>
            <person name="Segurens B."/>
            <person name="Sexton A."/>
            <person name="Silva E."/>
            <person name="Sirven C."/>
            <person name="Soanes D.M."/>
            <person name="Talbot N.J."/>
            <person name="Templeton M."/>
            <person name="Yandava C."/>
            <person name="Yarden O."/>
            <person name="Zeng Q."/>
            <person name="Rollins J.A."/>
            <person name="Lebrun M.H."/>
            <person name="Dickman M."/>
        </authorList>
    </citation>
    <scope>NUCLEOTIDE SEQUENCE [LARGE SCALE GENOMIC DNA]</scope>
    <source>
        <strain evidence="2">T4</strain>
    </source>
</reference>